<dbReference type="InterPro" id="IPR000618">
    <property type="entry name" value="Insect_cuticle"/>
</dbReference>
<dbReference type="GO" id="GO:0062129">
    <property type="term" value="C:chitin-based extracellular matrix"/>
    <property type="evidence" value="ECO:0007669"/>
    <property type="project" value="TreeGrafter"/>
</dbReference>
<dbReference type="EMBL" id="AJWK01023746">
    <property type="status" value="NOT_ANNOTATED_CDS"/>
    <property type="molecule type" value="Genomic_DNA"/>
</dbReference>
<evidence type="ECO:0000313" key="5">
    <source>
        <dbReference type="Proteomes" id="UP000092461"/>
    </source>
</evidence>
<evidence type="ECO:0000256" key="2">
    <source>
        <dbReference type="PROSITE-ProRule" id="PRU00497"/>
    </source>
</evidence>
<dbReference type="EMBL" id="GITU01002198">
    <property type="protein sequence ID" value="MBC1170901.1"/>
    <property type="molecule type" value="Transcribed_RNA"/>
</dbReference>
<dbReference type="EMBL" id="AJWK01023745">
    <property type="status" value="NOT_ANNOTATED_CDS"/>
    <property type="molecule type" value="Genomic_DNA"/>
</dbReference>
<evidence type="ECO:0000313" key="3">
    <source>
        <dbReference type="EMBL" id="MBC1170901.1"/>
    </source>
</evidence>
<sequence length="211" mass="22390">MIIGITLGITKRLHCHMKKASFSDELGQYSYGYSGGPSAKTETKTFDGITRGAYSYIDANGLLQSVEYTADPIHGFRAAATNLPVAPVDTGVAPEPVKDTPEGFSAEGKAATDQAGTKFPFIARAYPWTIPAAVLPAPVTDTPEVAKAKEEHLGVVVEAKSAHDRREFMSSELRLCNCGGIRKFHGALLSVGWQGFSAEGKAATDQAGTKL</sequence>
<dbReference type="VEuPathDB" id="VectorBase:LLONM1_007872"/>
<keyword evidence="1 2" id="KW-0193">Cuticle</keyword>
<dbReference type="PROSITE" id="PS51155">
    <property type="entry name" value="CHIT_BIND_RR_2"/>
    <property type="match status" value="1"/>
</dbReference>
<name>A0A1B0CQL7_LUTLO</name>
<dbReference type="Pfam" id="PF00379">
    <property type="entry name" value="Chitin_bind_4"/>
    <property type="match status" value="1"/>
</dbReference>
<protein>
    <submittedName>
        <fullName evidence="3">Putative cuticle protein 6-like zootermopsis nevadensis</fullName>
    </submittedName>
</protein>
<reference evidence="4" key="3">
    <citation type="submission" date="2020-05" db="UniProtKB">
        <authorList>
            <consortium name="EnsemblMetazoa"/>
        </authorList>
    </citation>
    <scope>IDENTIFICATION</scope>
    <source>
        <strain evidence="4">Jacobina</strain>
    </source>
</reference>
<dbReference type="InterPro" id="IPR050468">
    <property type="entry name" value="Cuticle_Struct_Prot"/>
</dbReference>
<dbReference type="AlphaFoldDB" id="A0A1B0CQL7"/>
<reference evidence="3" key="2">
    <citation type="journal article" date="2020" name="BMC">
        <title>Leishmania infection induces a limited differential gene expression in the sand fly midgut.</title>
        <authorList>
            <person name="Coutinho-Abreu I.V."/>
            <person name="Serafim T.D."/>
            <person name="Meneses C."/>
            <person name="Kamhawi S."/>
            <person name="Oliveira F."/>
            <person name="Valenzuela J.G."/>
        </authorList>
    </citation>
    <scope>NUCLEOTIDE SEQUENCE</scope>
    <source>
        <strain evidence="3">Jacobina</strain>
        <tissue evidence="3">Midgut</tissue>
    </source>
</reference>
<dbReference type="EnsemblMetazoa" id="LLOJ007166-RA">
    <property type="protein sequence ID" value="LLOJ007166-PA"/>
    <property type="gene ID" value="LLOJ007166"/>
</dbReference>
<keyword evidence="5" id="KW-1185">Reference proteome</keyword>
<dbReference type="PROSITE" id="PS00233">
    <property type="entry name" value="CHIT_BIND_RR_1"/>
    <property type="match status" value="1"/>
</dbReference>
<dbReference type="VEuPathDB" id="VectorBase:LLOJ007166"/>
<accession>A0A1B0CQL7</accession>
<proteinExistence type="predicted"/>
<dbReference type="PANTHER" id="PTHR10380:SF196">
    <property type="entry name" value="CUTICULAR PROTEIN 72EA"/>
    <property type="match status" value="1"/>
</dbReference>
<organism evidence="4 5">
    <name type="scientific">Lutzomyia longipalpis</name>
    <name type="common">Sand fly</name>
    <dbReference type="NCBI Taxonomy" id="7200"/>
    <lineage>
        <taxon>Eukaryota</taxon>
        <taxon>Metazoa</taxon>
        <taxon>Ecdysozoa</taxon>
        <taxon>Arthropoda</taxon>
        <taxon>Hexapoda</taxon>
        <taxon>Insecta</taxon>
        <taxon>Pterygota</taxon>
        <taxon>Neoptera</taxon>
        <taxon>Endopterygota</taxon>
        <taxon>Diptera</taxon>
        <taxon>Nematocera</taxon>
        <taxon>Psychodoidea</taxon>
        <taxon>Psychodidae</taxon>
        <taxon>Lutzomyia</taxon>
        <taxon>Lutzomyia</taxon>
    </lineage>
</organism>
<evidence type="ECO:0000256" key="1">
    <source>
        <dbReference type="ARBA" id="ARBA00022460"/>
    </source>
</evidence>
<dbReference type="EMBL" id="AJWK01023747">
    <property type="status" value="NOT_ANNOTATED_CDS"/>
    <property type="molecule type" value="Genomic_DNA"/>
</dbReference>
<dbReference type="InterPro" id="IPR031311">
    <property type="entry name" value="CHIT_BIND_RR_consensus"/>
</dbReference>
<dbReference type="GO" id="GO:0008010">
    <property type="term" value="F:structural constituent of chitin-based larval cuticle"/>
    <property type="evidence" value="ECO:0007669"/>
    <property type="project" value="TreeGrafter"/>
</dbReference>
<dbReference type="PANTHER" id="PTHR10380">
    <property type="entry name" value="CUTICLE PROTEIN"/>
    <property type="match status" value="1"/>
</dbReference>
<reference evidence="5" key="1">
    <citation type="submission" date="2012-05" db="EMBL/GenBank/DDBJ databases">
        <title>Whole Genome Assembly of Lutzomyia longipalpis.</title>
        <authorList>
            <person name="Richards S."/>
            <person name="Qu C."/>
            <person name="Dillon R."/>
            <person name="Worley K."/>
            <person name="Scherer S."/>
            <person name="Batterton M."/>
            <person name="Taylor A."/>
            <person name="Hawes A."/>
            <person name="Hernandez B."/>
            <person name="Kovar C."/>
            <person name="Mandapat C."/>
            <person name="Pham C."/>
            <person name="Qu C."/>
            <person name="Jing C."/>
            <person name="Bess C."/>
            <person name="Bandaranaike D."/>
            <person name="Ngo D."/>
            <person name="Ongeri F."/>
            <person name="Arias F."/>
            <person name="Lara F."/>
            <person name="Weissenberger G."/>
            <person name="Kamau G."/>
            <person name="Han H."/>
            <person name="Shen H."/>
            <person name="Dinh H."/>
            <person name="Khalil I."/>
            <person name="Jones J."/>
            <person name="Shafer J."/>
            <person name="Jayaseelan J."/>
            <person name="Quiroz J."/>
            <person name="Blankenburg K."/>
            <person name="Nguyen L."/>
            <person name="Jackson L."/>
            <person name="Francisco L."/>
            <person name="Tang L.-Y."/>
            <person name="Pu L.-L."/>
            <person name="Perales L."/>
            <person name="Lorensuhewa L."/>
            <person name="Munidasa M."/>
            <person name="Coyle M."/>
            <person name="Taylor M."/>
            <person name="Puazo M."/>
            <person name="Firestine M."/>
            <person name="Scheel M."/>
            <person name="Javaid M."/>
            <person name="Wang M."/>
            <person name="Li M."/>
            <person name="Tabassum N."/>
            <person name="Saada N."/>
            <person name="Osuji N."/>
            <person name="Aqrawi P."/>
            <person name="Fu Q."/>
            <person name="Thornton R."/>
            <person name="Raj R."/>
            <person name="Goodspeed R."/>
            <person name="Mata R."/>
            <person name="Najjar R."/>
            <person name="Gubbala S."/>
            <person name="Lee S."/>
            <person name="Denson S."/>
            <person name="Patil S."/>
            <person name="Macmil S."/>
            <person name="Qi S."/>
            <person name="Matskevitch T."/>
            <person name="Palculict T."/>
            <person name="Mathew T."/>
            <person name="Vee V."/>
            <person name="Velamala V."/>
            <person name="Korchina V."/>
            <person name="Cai W."/>
            <person name="Liu W."/>
            <person name="Dai W."/>
            <person name="Zou X."/>
            <person name="Zhu Y."/>
            <person name="Zhang Y."/>
            <person name="Wu Y.-Q."/>
            <person name="Xin Y."/>
            <person name="Nazarath L."/>
            <person name="Kovar C."/>
            <person name="Han Y."/>
            <person name="Muzny D."/>
            <person name="Gibbs R."/>
        </authorList>
    </citation>
    <scope>NUCLEOTIDE SEQUENCE [LARGE SCALE GENOMIC DNA]</scope>
    <source>
        <strain evidence="5">Jacobina</strain>
    </source>
</reference>
<evidence type="ECO:0000313" key="4">
    <source>
        <dbReference type="EnsemblMetazoa" id="LLOJ007166-PA"/>
    </source>
</evidence>
<dbReference type="Proteomes" id="UP000092461">
    <property type="component" value="Unassembled WGS sequence"/>
</dbReference>